<dbReference type="SMART" id="SM00697">
    <property type="entry name" value="DM8"/>
    <property type="match status" value="1"/>
</dbReference>
<dbReference type="Gene3D" id="2.70.220.10">
    <property type="entry name" value="Ganglioside GM2 activator"/>
    <property type="match status" value="1"/>
</dbReference>
<dbReference type="InterPro" id="IPR036846">
    <property type="entry name" value="GM2-AP_sf"/>
</dbReference>
<dbReference type="RefSeq" id="XP_033237397.1">
    <property type="nucleotide sequence ID" value="XM_033381506.1"/>
</dbReference>
<keyword evidence="2" id="KW-1185">Reference proteome</keyword>
<organism evidence="2 3">
    <name type="scientific">Drosophila pseudoobscura pseudoobscura</name>
    <name type="common">Fruit fly</name>
    <dbReference type="NCBI Taxonomy" id="46245"/>
    <lineage>
        <taxon>Eukaryota</taxon>
        <taxon>Metazoa</taxon>
        <taxon>Ecdysozoa</taxon>
        <taxon>Arthropoda</taxon>
        <taxon>Hexapoda</taxon>
        <taxon>Insecta</taxon>
        <taxon>Pterygota</taxon>
        <taxon>Neoptera</taxon>
        <taxon>Endopterygota</taxon>
        <taxon>Diptera</taxon>
        <taxon>Brachycera</taxon>
        <taxon>Muscomorpha</taxon>
        <taxon>Ephydroidea</taxon>
        <taxon>Drosophilidae</taxon>
        <taxon>Drosophila</taxon>
        <taxon>Sophophora</taxon>
    </lineage>
</organism>
<dbReference type="KEGG" id="dpo:6899912"/>
<keyword evidence="1" id="KW-0732">Signal</keyword>
<evidence type="ECO:0000256" key="1">
    <source>
        <dbReference type="ARBA" id="ARBA00022729"/>
    </source>
</evidence>
<dbReference type="Pfam" id="PF06477">
    <property type="entry name" value="DUF1091"/>
    <property type="match status" value="1"/>
</dbReference>
<sequence length="239" mass="27264">MCLFSDRGQRTDDTGSGVIGSRFLGLVKSNGSSDDVYVTACGVSVSVSVLRRGGEYFPGIFHPQRVSHSLSRQDRNIRFIAGESRFNREYFDNFSFSIRNDQIFLEMNLRRPLPKGWRARLDFQLRVGNSKSFQSLFSTSVDVCHIVNAAKMNLFKKWYKNMLKYGNFLRQCPLKAGHYYLRGWQFGEGLVPPFITSGSYRLQTYNFYGKYKGKDEDFIMSCTADAIIHQPSSDLASNG</sequence>
<dbReference type="InterPro" id="IPR010512">
    <property type="entry name" value="DUF1091"/>
</dbReference>
<dbReference type="PANTHER" id="PTHR20898:SF0">
    <property type="entry name" value="DAEDALUS ON 3-RELATED"/>
    <property type="match status" value="1"/>
</dbReference>
<evidence type="ECO:0000313" key="3">
    <source>
        <dbReference type="RefSeq" id="XP_033237397.1"/>
    </source>
</evidence>
<name>A0A6I8W240_DROPS</name>
<dbReference type="Proteomes" id="UP000001819">
    <property type="component" value="Chromosome X"/>
</dbReference>
<reference evidence="3" key="1">
    <citation type="submission" date="2025-08" db="UniProtKB">
        <authorList>
            <consortium name="RefSeq"/>
        </authorList>
    </citation>
    <scope>IDENTIFICATION</scope>
    <source>
        <strain evidence="3">MV-25-SWS-2005</strain>
        <tissue evidence="3">Whole body</tissue>
    </source>
</reference>
<evidence type="ECO:0000313" key="2">
    <source>
        <dbReference type="Proteomes" id="UP000001819"/>
    </source>
</evidence>
<dbReference type="InParanoid" id="A0A6I8W240"/>
<accession>A0A6I8W240</accession>
<gene>
    <name evidence="3" type="primary">LOC6899912</name>
</gene>
<dbReference type="PANTHER" id="PTHR20898">
    <property type="entry name" value="DAEDALUS ON 3-RELATED-RELATED"/>
    <property type="match status" value="1"/>
</dbReference>
<protein>
    <submittedName>
        <fullName evidence="3">Uncharacterized protein</fullName>
    </submittedName>
</protein>
<proteinExistence type="predicted"/>
<dbReference type="AlphaFoldDB" id="A0A6I8W240"/>